<feature type="compositionally biased region" description="Polar residues" evidence="1">
    <location>
        <begin position="129"/>
        <end position="138"/>
    </location>
</feature>
<feature type="region of interest" description="Disordered" evidence="1">
    <location>
        <begin position="175"/>
        <end position="198"/>
    </location>
</feature>
<proteinExistence type="predicted"/>
<dbReference type="Proteomes" id="UP000278807">
    <property type="component" value="Unassembled WGS sequence"/>
</dbReference>
<reference evidence="2 3" key="2">
    <citation type="submission" date="2018-11" db="EMBL/GenBank/DDBJ databases">
        <authorList>
            <consortium name="Pathogen Informatics"/>
        </authorList>
    </citation>
    <scope>NUCLEOTIDE SEQUENCE [LARGE SCALE GENOMIC DNA]</scope>
</reference>
<reference evidence="4" key="1">
    <citation type="submission" date="2017-02" db="UniProtKB">
        <authorList>
            <consortium name="WormBaseParasite"/>
        </authorList>
    </citation>
    <scope>IDENTIFICATION</scope>
</reference>
<dbReference type="EMBL" id="UZAE01000964">
    <property type="protein sequence ID" value="VDN97961.1"/>
    <property type="molecule type" value="Genomic_DNA"/>
</dbReference>
<gene>
    <name evidence="2" type="ORF">HNAJ_LOCUS2102</name>
</gene>
<sequence>MKLEARSIKLVVIYLALGCPERIRFEYDYVNVDGGSSGCEGSITPAQNLNPTFTAPLSREAIANGEGMTNGLRRLLHLSASEYLNLKSFNQPARAVPAASTKPPDVDDPKKTAGSSISPMKEQTKNAEPGSSINASASQEFVTPTAPIYGLVYYGEGKNTKRKFAVARNLDMVGPAKVPASDPPPSTSSNQVETISSLESPTKIAEAVVAAAAPHIRSETSQPLPEQPATSLDALRLFNQNQARRYRERLTAVRKQKALARAQAQRVVPAYKVLPHVEEKEQTPIVSNQDLSLPSVIDSCSNTSGNESIISLLNAFMTNDPQGLDQTQHDQNQQQLPSLQEENHEQQMDQKPIVVPSEFYQCTQADNMQPHEESNSSLSTFIRNLTAGAQVFTTDTPVEIVNLDDSIQQKICRDMMRPPDSSSVDVPTHQVYNVIPNLESNAPPLSNDVSLSGAFIAANPLMSPQIHGDDTLEYLQNQDDNFRQTATLQLIAICSTFFLVVYLQLAPGGEGAGWGAPTAPQRVWRLYGSWNLDNFPKISKVQWCVSEAELRISVVNSFLNIDCLSLFIVFFSIKLCCCPIVDFTVKSQYLWERFDCLIRGNSLEFTVNVSNELCPVLLFNSPKFGSCKMPINFRRLCYLLQQIL</sequence>
<feature type="compositionally biased region" description="Low complexity" evidence="1">
    <location>
        <begin position="322"/>
        <end position="336"/>
    </location>
</feature>
<evidence type="ECO:0000313" key="3">
    <source>
        <dbReference type="Proteomes" id="UP000278807"/>
    </source>
</evidence>
<keyword evidence="3" id="KW-1185">Reference proteome</keyword>
<dbReference type="WBParaSite" id="HNAJ_0000210301-mRNA-1">
    <property type="protein sequence ID" value="HNAJ_0000210301-mRNA-1"/>
    <property type="gene ID" value="HNAJ_0000210301"/>
</dbReference>
<protein>
    <submittedName>
        <fullName evidence="4">BZIP domain-containing protein</fullName>
    </submittedName>
</protein>
<evidence type="ECO:0000313" key="4">
    <source>
        <dbReference type="WBParaSite" id="HNAJ_0000210301-mRNA-1"/>
    </source>
</evidence>
<feature type="compositionally biased region" description="Polar residues" evidence="1">
    <location>
        <begin position="187"/>
        <end position="198"/>
    </location>
</feature>
<dbReference type="AlphaFoldDB" id="A0A0R3T4W5"/>
<organism evidence="4">
    <name type="scientific">Rodentolepis nana</name>
    <name type="common">Dwarf tapeworm</name>
    <name type="synonym">Hymenolepis nana</name>
    <dbReference type="NCBI Taxonomy" id="102285"/>
    <lineage>
        <taxon>Eukaryota</taxon>
        <taxon>Metazoa</taxon>
        <taxon>Spiralia</taxon>
        <taxon>Lophotrochozoa</taxon>
        <taxon>Platyhelminthes</taxon>
        <taxon>Cestoda</taxon>
        <taxon>Eucestoda</taxon>
        <taxon>Cyclophyllidea</taxon>
        <taxon>Hymenolepididae</taxon>
        <taxon>Rodentolepis</taxon>
    </lineage>
</organism>
<accession>A0A0R3T4W5</accession>
<feature type="region of interest" description="Disordered" evidence="1">
    <location>
        <begin position="320"/>
        <end position="348"/>
    </location>
</feature>
<evidence type="ECO:0000256" key="1">
    <source>
        <dbReference type="SAM" id="MobiDB-lite"/>
    </source>
</evidence>
<name>A0A0R3T4W5_RODNA</name>
<dbReference type="OrthoDB" id="515799at2759"/>
<feature type="region of interest" description="Disordered" evidence="1">
    <location>
        <begin position="95"/>
        <end position="138"/>
    </location>
</feature>
<evidence type="ECO:0000313" key="2">
    <source>
        <dbReference type="EMBL" id="VDN97961.1"/>
    </source>
</evidence>